<accession>A0A8X6MAH8</accession>
<name>A0A8X6MAH8_NEPPI</name>
<sequence>NLKTICKTDISHKTGPDSIESINGLFGSKETESINKSPSFFHHHHNYWHLQKDLKTTQSASRSYEFSVDISYAVVESFDVLSGDTGVHFSGSVTFLLDFAVFQK</sequence>
<proteinExistence type="predicted"/>
<keyword evidence="2" id="KW-1185">Reference proteome</keyword>
<organism evidence="1 2">
    <name type="scientific">Nephila pilipes</name>
    <name type="common">Giant wood spider</name>
    <name type="synonym">Nephila maculata</name>
    <dbReference type="NCBI Taxonomy" id="299642"/>
    <lineage>
        <taxon>Eukaryota</taxon>
        <taxon>Metazoa</taxon>
        <taxon>Ecdysozoa</taxon>
        <taxon>Arthropoda</taxon>
        <taxon>Chelicerata</taxon>
        <taxon>Arachnida</taxon>
        <taxon>Araneae</taxon>
        <taxon>Araneomorphae</taxon>
        <taxon>Entelegynae</taxon>
        <taxon>Araneoidea</taxon>
        <taxon>Nephilidae</taxon>
        <taxon>Nephila</taxon>
    </lineage>
</organism>
<comment type="caution">
    <text evidence="1">The sequence shown here is derived from an EMBL/GenBank/DDBJ whole genome shotgun (WGS) entry which is preliminary data.</text>
</comment>
<evidence type="ECO:0000313" key="2">
    <source>
        <dbReference type="Proteomes" id="UP000887013"/>
    </source>
</evidence>
<feature type="non-terminal residue" evidence="1">
    <location>
        <position position="1"/>
    </location>
</feature>
<evidence type="ECO:0000313" key="1">
    <source>
        <dbReference type="EMBL" id="GFS35042.1"/>
    </source>
</evidence>
<dbReference type="Proteomes" id="UP000887013">
    <property type="component" value="Unassembled WGS sequence"/>
</dbReference>
<dbReference type="AlphaFoldDB" id="A0A8X6MAH8"/>
<reference evidence="1" key="1">
    <citation type="submission" date="2020-08" db="EMBL/GenBank/DDBJ databases">
        <title>Multicomponent nature underlies the extraordinary mechanical properties of spider dragline silk.</title>
        <authorList>
            <person name="Kono N."/>
            <person name="Nakamura H."/>
            <person name="Mori M."/>
            <person name="Yoshida Y."/>
            <person name="Ohtoshi R."/>
            <person name="Malay A.D."/>
            <person name="Moran D.A.P."/>
            <person name="Tomita M."/>
            <person name="Numata K."/>
            <person name="Arakawa K."/>
        </authorList>
    </citation>
    <scope>NUCLEOTIDE SEQUENCE</scope>
</reference>
<gene>
    <name evidence="1" type="ORF">NPIL_654091</name>
</gene>
<dbReference type="EMBL" id="BMAW01042608">
    <property type="protein sequence ID" value="GFS35042.1"/>
    <property type="molecule type" value="Genomic_DNA"/>
</dbReference>
<protein>
    <submittedName>
        <fullName evidence="1">Uncharacterized protein</fullName>
    </submittedName>
</protein>